<dbReference type="RefSeq" id="WP_204087754.1">
    <property type="nucleotide sequence ID" value="NZ_CP137757.1"/>
</dbReference>
<keyword evidence="1" id="KW-0479">Metal-binding</keyword>
<dbReference type="PANTHER" id="PTHR43782">
    <property type="entry name" value="ARGINASE"/>
    <property type="match status" value="1"/>
</dbReference>
<evidence type="ECO:0000256" key="4">
    <source>
        <dbReference type="PROSITE-ProRule" id="PRU00742"/>
    </source>
</evidence>
<dbReference type="PANTHER" id="PTHR43782:SF3">
    <property type="entry name" value="ARGINASE"/>
    <property type="match status" value="1"/>
</dbReference>
<keyword evidence="2" id="KW-0378">Hydrolase</keyword>
<evidence type="ECO:0000313" key="6">
    <source>
        <dbReference type="Proteomes" id="UP001174314"/>
    </source>
</evidence>
<protein>
    <submittedName>
        <fullName evidence="5">Arginase family protein</fullName>
    </submittedName>
</protein>
<dbReference type="EMBL" id="CP137757">
    <property type="protein sequence ID" value="WPF25000.1"/>
    <property type="molecule type" value="Genomic_DNA"/>
</dbReference>
<keyword evidence="6" id="KW-1185">Reference proteome</keyword>
<dbReference type="AlphaFoldDB" id="A0AAU0PYA3"/>
<evidence type="ECO:0000256" key="2">
    <source>
        <dbReference type="ARBA" id="ARBA00022801"/>
    </source>
</evidence>
<dbReference type="CDD" id="cd09999">
    <property type="entry name" value="Arginase-like_1"/>
    <property type="match status" value="1"/>
</dbReference>
<evidence type="ECO:0000256" key="1">
    <source>
        <dbReference type="ARBA" id="ARBA00022723"/>
    </source>
</evidence>
<dbReference type="InterPro" id="IPR006035">
    <property type="entry name" value="Ureohydrolase"/>
</dbReference>
<dbReference type="KEGG" id="cpsk:Q0N40_00045"/>
<sequence>MNTLRLLYPDFVSGGLDTYYFGAELLKHLLPKNDNQPWKKVPIDPPSHGQQLPTKNGIYGLETLTQGIHSAQSILEEDHPDRVITVGGSCLVSVAPFDYLHGLYDDVGIIWIDAHPDVSSPADDYPYAHAMALSTLLADDSVPLSAELRNKPFPGDHILYVGLQDIFDYQRTLLENYKVPYTVQSGRFLPTQTISDFARQFDHLAVHFDIDVLNPRNFHSTYFANPDLTGDGSGGGSMTMDQLQAILTAIDSAGSIDGLTIAEYLPFDEERLHTTLQSLSIFQ</sequence>
<dbReference type="GO" id="GO:0030145">
    <property type="term" value="F:manganese ion binding"/>
    <property type="evidence" value="ECO:0007669"/>
    <property type="project" value="TreeGrafter"/>
</dbReference>
<dbReference type="Proteomes" id="UP001174314">
    <property type="component" value="Chromosome"/>
</dbReference>
<dbReference type="SUPFAM" id="SSF52768">
    <property type="entry name" value="Arginase/deacetylase"/>
    <property type="match status" value="1"/>
</dbReference>
<dbReference type="GO" id="GO:0004053">
    <property type="term" value="F:arginase activity"/>
    <property type="evidence" value="ECO:0007669"/>
    <property type="project" value="TreeGrafter"/>
</dbReference>
<dbReference type="GO" id="GO:0005829">
    <property type="term" value="C:cytosol"/>
    <property type="evidence" value="ECO:0007669"/>
    <property type="project" value="TreeGrafter"/>
</dbReference>
<accession>A0AAU0PYA3</accession>
<proteinExistence type="inferred from homology"/>
<reference evidence="5 6" key="1">
    <citation type="submission" date="2023-10" db="EMBL/GenBank/DDBJ databases">
        <title>complete genome sequence of Corynebacterium pseudokroppenstedtii P15-C1.</title>
        <authorList>
            <person name="Bruggemann H."/>
            <person name="Poehlein A."/>
        </authorList>
    </citation>
    <scope>NUCLEOTIDE SEQUENCE [LARGE SCALE GENOMIC DNA]</scope>
    <source>
        <strain evidence="5 6">P15_C1</strain>
    </source>
</reference>
<dbReference type="PROSITE" id="PS51409">
    <property type="entry name" value="ARGINASE_2"/>
    <property type="match status" value="1"/>
</dbReference>
<evidence type="ECO:0000313" key="5">
    <source>
        <dbReference type="EMBL" id="WPF25000.1"/>
    </source>
</evidence>
<gene>
    <name evidence="5" type="ORF">Q0N40_00045</name>
</gene>
<dbReference type="InterPro" id="IPR023696">
    <property type="entry name" value="Ureohydrolase_dom_sf"/>
</dbReference>
<organism evidence="5 6">
    <name type="scientific">Corynebacterium pseudokroppenstedtii</name>
    <dbReference type="NCBI Taxonomy" id="2804917"/>
    <lineage>
        <taxon>Bacteria</taxon>
        <taxon>Bacillati</taxon>
        <taxon>Actinomycetota</taxon>
        <taxon>Actinomycetes</taxon>
        <taxon>Mycobacteriales</taxon>
        <taxon>Corynebacteriaceae</taxon>
        <taxon>Corynebacterium</taxon>
    </lineage>
</organism>
<evidence type="ECO:0000256" key="3">
    <source>
        <dbReference type="ARBA" id="ARBA00023211"/>
    </source>
</evidence>
<dbReference type="Pfam" id="PF00491">
    <property type="entry name" value="Arginase"/>
    <property type="match status" value="1"/>
</dbReference>
<name>A0AAU0PYA3_9CORY</name>
<comment type="similarity">
    <text evidence="4">Belongs to the arginase family.</text>
</comment>
<dbReference type="Gene3D" id="3.40.800.10">
    <property type="entry name" value="Ureohydrolase domain"/>
    <property type="match status" value="1"/>
</dbReference>
<keyword evidence="3" id="KW-0464">Manganese</keyword>